<dbReference type="GO" id="GO:0003677">
    <property type="term" value="F:DNA binding"/>
    <property type="evidence" value="ECO:0007669"/>
    <property type="project" value="InterPro"/>
</dbReference>
<evidence type="ECO:0000259" key="4">
    <source>
        <dbReference type="Pfam" id="PF16326"/>
    </source>
</evidence>
<dbReference type="InterPro" id="IPR037118">
    <property type="entry name" value="Val-tRNA_synth_C_sf"/>
</dbReference>
<evidence type="ECO:0000256" key="2">
    <source>
        <dbReference type="ARBA" id="ARBA00022840"/>
    </source>
</evidence>
<dbReference type="GO" id="GO:0005524">
    <property type="term" value="F:ATP binding"/>
    <property type="evidence" value="ECO:0007669"/>
    <property type="project" value="UniProtKB-KW"/>
</dbReference>
<dbReference type="EMBL" id="VSSQ01100287">
    <property type="protein sequence ID" value="MPN42508.1"/>
    <property type="molecule type" value="Genomic_DNA"/>
</dbReference>
<name>A0A645HTZ5_9ZZZZ</name>
<proteinExistence type="predicted"/>
<keyword evidence="1" id="KW-0547">Nucleotide-binding</keyword>
<feature type="region of interest" description="Disordered" evidence="3">
    <location>
        <begin position="1"/>
        <end position="48"/>
    </location>
</feature>
<dbReference type="InterPro" id="IPR032524">
    <property type="entry name" value="ABC_tran_C"/>
</dbReference>
<evidence type="ECO:0000313" key="5">
    <source>
        <dbReference type="EMBL" id="MPN42508.1"/>
    </source>
</evidence>
<evidence type="ECO:0000256" key="1">
    <source>
        <dbReference type="ARBA" id="ARBA00022741"/>
    </source>
</evidence>
<gene>
    <name evidence="5" type="ORF">SDC9_190065</name>
</gene>
<accession>A0A645HTZ5</accession>
<sequence>MVGDYDSYFADRARRGAETSPTSATTEPAKTAPAKPRNAPKSGLTYKETRELETLEKTIAETERKIADIETLFSDPEFYRTRAAEAAPLQKELESLKTGLDDAYARWGELEDKKSGS</sequence>
<dbReference type="Pfam" id="PF16326">
    <property type="entry name" value="ABC_tran_CTD"/>
    <property type="match status" value="1"/>
</dbReference>
<organism evidence="5">
    <name type="scientific">bioreactor metagenome</name>
    <dbReference type="NCBI Taxonomy" id="1076179"/>
    <lineage>
        <taxon>unclassified sequences</taxon>
        <taxon>metagenomes</taxon>
        <taxon>ecological metagenomes</taxon>
    </lineage>
</organism>
<comment type="caution">
    <text evidence="5">The sequence shown here is derived from an EMBL/GenBank/DDBJ whole genome shotgun (WGS) entry which is preliminary data.</text>
</comment>
<feature type="domain" description="ABC transporter Uup C-terminal" evidence="4">
    <location>
        <begin position="44"/>
        <end position="111"/>
    </location>
</feature>
<feature type="compositionally biased region" description="Low complexity" evidence="3">
    <location>
        <begin position="18"/>
        <end position="36"/>
    </location>
</feature>
<dbReference type="Gene3D" id="1.10.287.380">
    <property type="entry name" value="Valyl-tRNA synthetase, C-terminal domain"/>
    <property type="match status" value="1"/>
</dbReference>
<keyword evidence="2" id="KW-0067">ATP-binding</keyword>
<evidence type="ECO:0000256" key="3">
    <source>
        <dbReference type="SAM" id="MobiDB-lite"/>
    </source>
</evidence>
<protein>
    <recommendedName>
        <fullName evidence="4">ABC transporter Uup C-terminal domain-containing protein</fullName>
    </recommendedName>
</protein>
<reference evidence="5" key="1">
    <citation type="submission" date="2019-08" db="EMBL/GenBank/DDBJ databases">
        <authorList>
            <person name="Kucharzyk K."/>
            <person name="Murdoch R.W."/>
            <person name="Higgins S."/>
            <person name="Loffler F."/>
        </authorList>
    </citation>
    <scope>NUCLEOTIDE SEQUENCE</scope>
</reference>
<dbReference type="AlphaFoldDB" id="A0A645HTZ5"/>